<evidence type="ECO:0000313" key="3">
    <source>
        <dbReference type="Proteomes" id="UP000254866"/>
    </source>
</evidence>
<comment type="caution">
    <text evidence="2">The sequence shown here is derived from an EMBL/GenBank/DDBJ whole genome shotgun (WGS) entry which is preliminary data.</text>
</comment>
<name>A0A370U368_9HELO</name>
<evidence type="ECO:0000256" key="1">
    <source>
        <dbReference type="SAM" id="MobiDB-lite"/>
    </source>
</evidence>
<sequence length="220" mass="23071">MSDQVQEVPAGDKVSWVADGSDPTGTAAANPDGLPVTVVAAQAGDESTKKSSDEPSSVAHTETNGNDVAKPADDPKPSVPEPDKKNGVAPSEEQQPLNENKEEHKEEEQEQAPKDPEVGKVKEKEDEITPAQADQGEPQAGEKRKADEKADASEPTDVANGNEVKKQKVEANGAAAPTNGEKKKPGRPKGSGSGSAKKDKKIPAVGRAQRRTRSQATTEN</sequence>
<dbReference type="GeneID" id="43595057"/>
<dbReference type="RefSeq" id="XP_031874885.1">
    <property type="nucleotide sequence ID" value="XM_032010831.1"/>
</dbReference>
<protein>
    <recommendedName>
        <fullName evidence="4">Hypervirulence associated protein TUDOR domain-containing protein</fullName>
    </recommendedName>
</protein>
<feature type="region of interest" description="Disordered" evidence="1">
    <location>
        <begin position="1"/>
        <end position="220"/>
    </location>
</feature>
<dbReference type="EMBL" id="NPIC01000001">
    <property type="protein sequence ID" value="RDL42229.1"/>
    <property type="molecule type" value="Genomic_DNA"/>
</dbReference>
<keyword evidence="3" id="KW-1185">Reference proteome</keyword>
<dbReference type="AlphaFoldDB" id="A0A370U368"/>
<accession>A0A370U368</accession>
<organism evidence="2 3">
    <name type="scientific">Venustampulla echinocandica</name>
    <dbReference type="NCBI Taxonomy" id="2656787"/>
    <lineage>
        <taxon>Eukaryota</taxon>
        <taxon>Fungi</taxon>
        <taxon>Dikarya</taxon>
        <taxon>Ascomycota</taxon>
        <taxon>Pezizomycotina</taxon>
        <taxon>Leotiomycetes</taxon>
        <taxon>Helotiales</taxon>
        <taxon>Pleuroascaceae</taxon>
        <taxon>Venustampulla</taxon>
    </lineage>
</organism>
<feature type="compositionally biased region" description="Basic and acidic residues" evidence="1">
    <location>
        <begin position="140"/>
        <end position="152"/>
    </location>
</feature>
<evidence type="ECO:0008006" key="4">
    <source>
        <dbReference type="Google" id="ProtNLM"/>
    </source>
</evidence>
<gene>
    <name evidence="2" type="ORF">BP5553_02208</name>
</gene>
<reference evidence="2 3" key="1">
    <citation type="journal article" date="2018" name="IMA Fungus">
        <title>IMA Genome-F 9: Draft genome sequence of Annulohypoxylon stygium, Aspergillus mulundensis, Berkeleyomyces basicola (syn. Thielaviopsis basicola), Ceratocystis smalleyi, two Cercospora beticola strains, Coleophoma cylindrospora, Fusarium fracticaudum, Phialophora cf. hyalina, and Morchella septimelata.</title>
        <authorList>
            <person name="Wingfield B.D."/>
            <person name="Bills G.F."/>
            <person name="Dong Y."/>
            <person name="Huang W."/>
            <person name="Nel W.J."/>
            <person name="Swalarsk-Parry B.S."/>
            <person name="Vaghefi N."/>
            <person name="Wilken P.M."/>
            <person name="An Z."/>
            <person name="de Beer Z.W."/>
            <person name="De Vos L."/>
            <person name="Chen L."/>
            <person name="Duong T.A."/>
            <person name="Gao Y."/>
            <person name="Hammerbacher A."/>
            <person name="Kikkert J.R."/>
            <person name="Li Y."/>
            <person name="Li H."/>
            <person name="Li K."/>
            <person name="Li Q."/>
            <person name="Liu X."/>
            <person name="Ma X."/>
            <person name="Naidoo K."/>
            <person name="Pethybridge S.J."/>
            <person name="Sun J."/>
            <person name="Steenkamp E.T."/>
            <person name="van der Nest M.A."/>
            <person name="van Wyk S."/>
            <person name="Wingfield M.J."/>
            <person name="Xiong C."/>
            <person name="Yue Q."/>
            <person name="Zhang X."/>
        </authorList>
    </citation>
    <scope>NUCLEOTIDE SEQUENCE [LARGE SCALE GENOMIC DNA]</scope>
    <source>
        <strain evidence="2 3">BP 5553</strain>
    </source>
</reference>
<feature type="compositionally biased region" description="Basic and acidic residues" evidence="1">
    <location>
        <begin position="70"/>
        <end position="86"/>
    </location>
</feature>
<proteinExistence type="predicted"/>
<dbReference type="Proteomes" id="UP000254866">
    <property type="component" value="Unassembled WGS sequence"/>
</dbReference>
<feature type="compositionally biased region" description="Basic and acidic residues" evidence="1">
    <location>
        <begin position="99"/>
        <end position="127"/>
    </location>
</feature>
<dbReference type="STRING" id="2656787.A0A370U368"/>
<dbReference type="OrthoDB" id="2131339at2759"/>
<feature type="compositionally biased region" description="Polar residues" evidence="1">
    <location>
        <begin position="54"/>
        <end position="66"/>
    </location>
</feature>
<evidence type="ECO:0000313" key="2">
    <source>
        <dbReference type="EMBL" id="RDL42229.1"/>
    </source>
</evidence>